<comment type="caution">
    <text evidence="1">The sequence shown here is derived from an EMBL/GenBank/DDBJ whole genome shotgun (WGS) entry which is preliminary data.</text>
</comment>
<dbReference type="Proteomes" id="UP001458880">
    <property type="component" value="Unassembled WGS sequence"/>
</dbReference>
<evidence type="ECO:0000313" key="2">
    <source>
        <dbReference type="Proteomes" id="UP001458880"/>
    </source>
</evidence>
<dbReference type="EMBL" id="JASPKY010001273">
    <property type="protein sequence ID" value="KAK9675107.1"/>
    <property type="molecule type" value="Genomic_DNA"/>
</dbReference>
<feature type="non-terminal residue" evidence="1">
    <location>
        <position position="1"/>
    </location>
</feature>
<keyword evidence="2" id="KW-1185">Reference proteome</keyword>
<accession>A0AAW1HFK9</accession>
<reference evidence="1 2" key="1">
    <citation type="journal article" date="2024" name="BMC Genomics">
        <title>De novo assembly and annotation of Popillia japonica's genome with initial clues to its potential as an invasive pest.</title>
        <authorList>
            <person name="Cucini C."/>
            <person name="Boschi S."/>
            <person name="Funari R."/>
            <person name="Cardaioli E."/>
            <person name="Iannotti N."/>
            <person name="Marturano G."/>
            <person name="Paoli F."/>
            <person name="Bruttini M."/>
            <person name="Carapelli A."/>
            <person name="Frati F."/>
            <person name="Nardi F."/>
        </authorList>
    </citation>
    <scope>NUCLEOTIDE SEQUENCE [LARGE SCALE GENOMIC DNA]</scope>
    <source>
        <strain evidence="1">DMR45628</strain>
    </source>
</reference>
<name>A0AAW1HFK9_POPJA</name>
<protein>
    <submittedName>
        <fullName evidence="1">Uncharacterized protein</fullName>
    </submittedName>
</protein>
<sequence length="115" mass="12991">LSKCAPVTLQQITLTFPVRGHSFLPTDRVFGRIEKKLRKIGVILNAEEYIEIYKEVGTVKKLGIDWTIKDFKALIDGSLKRLKELLLDEPHLDSCTSQEENEPCDCNEDDGGVCI</sequence>
<gene>
    <name evidence="1" type="ORF">QE152_g40632</name>
</gene>
<organism evidence="1 2">
    <name type="scientific">Popillia japonica</name>
    <name type="common">Japanese beetle</name>
    <dbReference type="NCBI Taxonomy" id="7064"/>
    <lineage>
        <taxon>Eukaryota</taxon>
        <taxon>Metazoa</taxon>
        <taxon>Ecdysozoa</taxon>
        <taxon>Arthropoda</taxon>
        <taxon>Hexapoda</taxon>
        <taxon>Insecta</taxon>
        <taxon>Pterygota</taxon>
        <taxon>Neoptera</taxon>
        <taxon>Endopterygota</taxon>
        <taxon>Coleoptera</taxon>
        <taxon>Polyphaga</taxon>
        <taxon>Scarabaeiformia</taxon>
        <taxon>Scarabaeidae</taxon>
        <taxon>Rutelinae</taxon>
        <taxon>Popillia</taxon>
    </lineage>
</organism>
<dbReference type="AlphaFoldDB" id="A0AAW1HFK9"/>
<proteinExistence type="predicted"/>
<evidence type="ECO:0000313" key="1">
    <source>
        <dbReference type="EMBL" id="KAK9675107.1"/>
    </source>
</evidence>